<evidence type="ECO:0000313" key="2">
    <source>
        <dbReference type="Proteomes" id="UP001597322"/>
    </source>
</evidence>
<proteinExistence type="predicted"/>
<organism evidence="1 2">
    <name type="scientific">Rhizobium helianthi</name>
    <dbReference type="NCBI Taxonomy" id="1132695"/>
    <lineage>
        <taxon>Bacteria</taxon>
        <taxon>Pseudomonadati</taxon>
        <taxon>Pseudomonadota</taxon>
        <taxon>Alphaproteobacteria</taxon>
        <taxon>Hyphomicrobiales</taxon>
        <taxon>Rhizobiaceae</taxon>
        <taxon>Rhizobium/Agrobacterium group</taxon>
        <taxon>Rhizobium</taxon>
    </lineage>
</organism>
<sequence length="42" mass="4594">MNRQRSTFSLCNVAFGVAERPILAPLTLHIPIEGGVVAWISE</sequence>
<gene>
    <name evidence="1" type="ORF">ACFSE1_18165</name>
</gene>
<accession>A0ABW4M835</accession>
<dbReference type="Proteomes" id="UP001597322">
    <property type="component" value="Unassembled WGS sequence"/>
</dbReference>
<name>A0ABW4M835_9HYPH</name>
<protein>
    <submittedName>
        <fullName evidence="1">Uncharacterized protein</fullName>
    </submittedName>
</protein>
<comment type="caution">
    <text evidence="1">The sequence shown here is derived from an EMBL/GenBank/DDBJ whole genome shotgun (WGS) entry which is preliminary data.</text>
</comment>
<evidence type="ECO:0000313" key="1">
    <source>
        <dbReference type="EMBL" id="MFD1747399.1"/>
    </source>
</evidence>
<dbReference type="RefSeq" id="WP_377404621.1">
    <property type="nucleotide sequence ID" value="NZ_JBHUEQ010000036.1"/>
</dbReference>
<keyword evidence="2" id="KW-1185">Reference proteome</keyword>
<reference evidence="2" key="1">
    <citation type="journal article" date="2019" name="Int. J. Syst. Evol. Microbiol.">
        <title>The Global Catalogue of Microorganisms (GCM) 10K type strain sequencing project: providing services to taxonomists for standard genome sequencing and annotation.</title>
        <authorList>
            <consortium name="The Broad Institute Genomics Platform"/>
            <consortium name="The Broad Institute Genome Sequencing Center for Infectious Disease"/>
            <person name="Wu L."/>
            <person name="Ma J."/>
        </authorList>
    </citation>
    <scope>NUCLEOTIDE SEQUENCE [LARGE SCALE GENOMIC DNA]</scope>
    <source>
        <strain evidence="2">CG52</strain>
    </source>
</reference>
<dbReference type="EMBL" id="JBHUEQ010000036">
    <property type="protein sequence ID" value="MFD1747399.1"/>
    <property type="molecule type" value="Genomic_DNA"/>
</dbReference>